<sequence>MNFGLTESDLRYIVNTIKSYGEIDKAVIFGSRAKGTFRRGSDIDIAIYGDKVTFDTVTSLHAKLEEEGPLPYFVDIIDFTHLDHEALKDHIHRVGKVIYEQHA</sequence>
<dbReference type="Pfam" id="PF18765">
    <property type="entry name" value="Polbeta"/>
    <property type="match status" value="1"/>
</dbReference>
<dbReference type="Proteomes" id="UP000430670">
    <property type="component" value="Unassembled WGS sequence"/>
</dbReference>
<reference evidence="2 3" key="1">
    <citation type="submission" date="2019-11" db="EMBL/GenBank/DDBJ databases">
        <title>Whole-genome sequence of a the green, strictly anaerobic photosynthetic bacterium Heliobacillus mobilis DSM 6151.</title>
        <authorList>
            <person name="Kyndt J.A."/>
            <person name="Meyer T.E."/>
        </authorList>
    </citation>
    <scope>NUCLEOTIDE SEQUENCE [LARGE SCALE GENOMIC DNA]</scope>
    <source>
        <strain evidence="2 3">DSM 6151</strain>
    </source>
</reference>
<dbReference type="RefSeq" id="WP_155477377.1">
    <property type="nucleotide sequence ID" value="NZ_WNKU01000022.1"/>
</dbReference>
<name>A0A6I3SN01_HELMO</name>
<dbReference type="CDD" id="cd05403">
    <property type="entry name" value="NT_KNTase_like"/>
    <property type="match status" value="1"/>
</dbReference>
<feature type="domain" description="Polymerase beta nucleotidyltransferase" evidence="1">
    <location>
        <begin position="13"/>
        <end position="101"/>
    </location>
</feature>
<dbReference type="OrthoDB" id="9803106at2"/>
<keyword evidence="2" id="KW-0808">Transferase</keyword>
<keyword evidence="3" id="KW-1185">Reference proteome</keyword>
<evidence type="ECO:0000259" key="1">
    <source>
        <dbReference type="Pfam" id="PF18765"/>
    </source>
</evidence>
<comment type="caution">
    <text evidence="2">The sequence shown here is derived from an EMBL/GenBank/DDBJ whole genome shotgun (WGS) entry which is preliminary data.</text>
</comment>
<evidence type="ECO:0000313" key="3">
    <source>
        <dbReference type="Proteomes" id="UP000430670"/>
    </source>
</evidence>
<dbReference type="GO" id="GO:0016740">
    <property type="term" value="F:transferase activity"/>
    <property type="evidence" value="ECO:0007669"/>
    <property type="project" value="UniProtKB-KW"/>
</dbReference>
<dbReference type="InterPro" id="IPR043519">
    <property type="entry name" value="NT_sf"/>
</dbReference>
<gene>
    <name evidence="2" type="ORF">GJ688_15065</name>
</gene>
<organism evidence="2 3">
    <name type="scientific">Heliobacterium mobile</name>
    <name type="common">Heliobacillus mobilis</name>
    <dbReference type="NCBI Taxonomy" id="28064"/>
    <lineage>
        <taxon>Bacteria</taxon>
        <taxon>Bacillati</taxon>
        <taxon>Bacillota</taxon>
        <taxon>Clostridia</taxon>
        <taxon>Eubacteriales</taxon>
        <taxon>Heliobacteriaceae</taxon>
        <taxon>Heliobacterium</taxon>
    </lineage>
</organism>
<protein>
    <submittedName>
        <fullName evidence="2">Nucleotidyltransferase domain-containing protein</fullName>
    </submittedName>
</protein>
<evidence type="ECO:0000313" key="2">
    <source>
        <dbReference type="EMBL" id="MTV50289.1"/>
    </source>
</evidence>
<dbReference type="Gene3D" id="3.30.460.10">
    <property type="entry name" value="Beta Polymerase, domain 2"/>
    <property type="match status" value="1"/>
</dbReference>
<dbReference type="SUPFAM" id="SSF81301">
    <property type="entry name" value="Nucleotidyltransferase"/>
    <property type="match status" value="1"/>
</dbReference>
<dbReference type="EMBL" id="WNKU01000022">
    <property type="protein sequence ID" value="MTV50289.1"/>
    <property type="molecule type" value="Genomic_DNA"/>
</dbReference>
<dbReference type="InterPro" id="IPR041633">
    <property type="entry name" value="Polbeta"/>
</dbReference>
<proteinExistence type="predicted"/>
<accession>A0A6I3SN01</accession>
<dbReference type="AlphaFoldDB" id="A0A6I3SN01"/>